<protein>
    <submittedName>
        <fullName evidence="2">Uncharacterized protein</fullName>
    </submittedName>
</protein>
<dbReference type="AlphaFoldDB" id="A0A9K3GPB2"/>
<reference evidence="2 3" key="1">
    <citation type="journal article" date="2018" name="PLoS ONE">
        <title>The draft genome of Kipferlia bialata reveals reductive genome evolution in fornicate parasites.</title>
        <authorList>
            <person name="Tanifuji G."/>
            <person name="Takabayashi S."/>
            <person name="Kume K."/>
            <person name="Takagi M."/>
            <person name="Nakayama T."/>
            <person name="Kamikawa R."/>
            <person name="Inagaki Y."/>
            <person name="Hashimoto T."/>
        </authorList>
    </citation>
    <scope>NUCLEOTIDE SEQUENCE [LARGE SCALE GENOMIC DNA]</scope>
    <source>
        <strain evidence="2">NY0173</strain>
    </source>
</reference>
<proteinExistence type="predicted"/>
<keyword evidence="3" id="KW-1185">Reference proteome</keyword>
<organism evidence="2 3">
    <name type="scientific">Kipferlia bialata</name>
    <dbReference type="NCBI Taxonomy" id="797122"/>
    <lineage>
        <taxon>Eukaryota</taxon>
        <taxon>Metamonada</taxon>
        <taxon>Carpediemonas-like organisms</taxon>
        <taxon>Kipferlia</taxon>
    </lineage>
</organism>
<feature type="region of interest" description="Disordered" evidence="1">
    <location>
        <begin position="72"/>
        <end position="186"/>
    </location>
</feature>
<feature type="compositionally biased region" description="Basic and acidic residues" evidence="1">
    <location>
        <begin position="154"/>
        <end position="178"/>
    </location>
</feature>
<accession>A0A9K3GPB2</accession>
<gene>
    <name evidence="2" type="ORF">KIPB_012282</name>
</gene>
<feature type="non-terminal residue" evidence="2">
    <location>
        <position position="186"/>
    </location>
</feature>
<evidence type="ECO:0000256" key="1">
    <source>
        <dbReference type="SAM" id="MobiDB-lite"/>
    </source>
</evidence>
<evidence type="ECO:0000313" key="3">
    <source>
        <dbReference type="Proteomes" id="UP000265618"/>
    </source>
</evidence>
<name>A0A9K3GPB2_9EUKA</name>
<dbReference type="Proteomes" id="UP000265618">
    <property type="component" value="Unassembled WGS sequence"/>
</dbReference>
<feature type="compositionally biased region" description="Polar residues" evidence="1">
    <location>
        <begin position="15"/>
        <end position="30"/>
    </location>
</feature>
<comment type="caution">
    <text evidence="2">The sequence shown here is derived from an EMBL/GenBank/DDBJ whole genome shotgun (WGS) entry which is preliminary data.</text>
</comment>
<feature type="non-terminal residue" evidence="2">
    <location>
        <position position="1"/>
    </location>
</feature>
<sequence>NGTVYPSLENGPVELSQSHEMSDMEMSTGQADRPQIPRFRQDITQQSPAERERAMEREREILRESVRGGPVTLKWESSPQVPPVPVSSMGAAPSAGLVPQPPQVEMPREREREREREWSQGGADEGTTINYQDPLVAPPAKRSPAVQGQSGMERGMERGRERHADVERDLVVKHEQRHANPPRRVA</sequence>
<feature type="region of interest" description="Disordered" evidence="1">
    <location>
        <begin position="1"/>
        <end position="56"/>
    </location>
</feature>
<dbReference type="EMBL" id="BDIP01005365">
    <property type="protein sequence ID" value="GIQ89730.1"/>
    <property type="molecule type" value="Genomic_DNA"/>
</dbReference>
<evidence type="ECO:0000313" key="2">
    <source>
        <dbReference type="EMBL" id="GIQ89730.1"/>
    </source>
</evidence>
<feature type="compositionally biased region" description="Basic and acidic residues" evidence="1">
    <location>
        <begin position="106"/>
        <end position="118"/>
    </location>
</feature>